<dbReference type="SUPFAM" id="SSF101307">
    <property type="entry name" value="YutG-like"/>
    <property type="match status" value="1"/>
</dbReference>
<dbReference type="PANTHER" id="PTHR36305">
    <property type="entry name" value="PHOSPHATIDYLGLYCEROPHOSPHATASE A"/>
    <property type="match status" value="1"/>
</dbReference>
<keyword evidence="1" id="KW-0812">Transmembrane</keyword>
<feature type="domain" description="YutG/PgpA" evidence="2">
    <location>
        <begin position="9"/>
        <end position="147"/>
    </location>
</feature>
<dbReference type="InterPro" id="IPR026037">
    <property type="entry name" value="PgpA"/>
</dbReference>
<proteinExistence type="predicted"/>
<feature type="transmembrane region" description="Helical" evidence="1">
    <location>
        <begin position="86"/>
        <end position="106"/>
    </location>
</feature>
<dbReference type="GO" id="GO:0008962">
    <property type="term" value="F:phosphatidylglycerophosphatase activity"/>
    <property type="evidence" value="ECO:0007669"/>
    <property type="project" value="UniProtKB-EC"/>
</dbReference>
<keyword evidence="1" id="KW-0472">Membrane</keyword>
<dbReference type="InterPro" id="IPR036681">
    <property type="entry name" value="PgpA-like_sf"/>
</dbReference>
<dbReference type="GO" id="GO:0006629">
    <property type="term" value="P:lipid metabolic process"/>
    <property type="evidence" value="ECO:0007669"/>
    <property type="project" value="InterPro"/>
</dbReference>
<reference evidence="3" key="1">
    <citation type="submission" date="2015-10" db="EMBL/GenBank/DDBJ databases">
        <authorList>
            <person name="Gilbert D.G."/>
        </authorList>
    </citation>
    <scope>NUCLEOTIDE SEQUENCE</scope>
</reference>
<evidence type="ECO:0000256" key="1">
    <source>
        <dbReference type="SAM" id="Phobius"/>
    </source>
</evidence>
<dbReference type="EMBL" id="FAXC01000422">
    <property type="protein sequence ID" value="CUV10482.1"/>
    <property type="molecule type" value="Genomic_DNA"/>
</dbReference>
<dbReference type="InterPro" id="IPR007686">
    <property type="entry name" value="YutG/PgpA"/>
</dbReference>
<evidence type="ECO:0000259" key="2">
    <source>
        <dbReference type="Pfam" id="PF04608"/>
    </source>
</evidence>
<protein>
    <submittedName>
        <fullName evidence="3">Phosphatidylglycerophosphatase A</fullName>
        <ecNumber evidence="3">3.1.3.27</ecNumber>
    </submittedName>
</protein>
<keyword evidence="1" id="KW-1133">Transmembrane helix</keyword>
<organism evidence="3">
    <name type="scientific">hydrothermal vent metagenome</name>
    <dbReference type="NCBI Taxonomy" id="652676"/>
    <lineage>
        <taxon>unclassified sequences</taxon>
        <taxon>metagenomes</taxon>
        <taxon>ecological metagenomes</taxon>
    </lineage>
</organism>
<sequence length="152" mass="17055">MLRVELSEWLATCFKIGHLPIAPGTWGSLAAVIGWWLWLQYLDPLVFIVLIITIFIIGVFATNIIIDHTGEKDPSRVVIDEVSGQWLGLLMLPDGTLYIAGAFILFRFLDILKPWPIRQLEQFPKGWGVMLDDMLAGLLTLGLIQGVSRLLV</sequence>
<gene>
    <name evidence="3" type="ORF">MGWOODY_Mmi978</name>
</gene>
<evidence type="ECO:0000313" key="3">
    <source>
        <dbReference type="EMBL" id="CUV10482.1"/>
    </source>
</evidence>
<dbReference type="PANTHER" id="PTHR36305:SF1">
    <property type="entry name" value="PHOSPHATIDYLGLYCEROPHOSPHATASE A"/>
    <property type="match status" value="1"/>
</dbReference>
<dbReference type="AlphaFoldDB" id="A0A160VIT2"/>
<dbReference type="PIRSF" id="PIRSF006162">
    <property type="entry name" value="PgpA"/>
    <property type="match status" value="1"/>
</dbReference>
<feature type="transmembrane region" description="Helical" evidence="1">
    <location>
        <begin position="20"/>
        <end position="38"/>
    </location>
</feature>
<dbReference type="Pfam" id="PF04608">
    <property type="entry name" value="PgpA"/>
    <property type="match status" value="1"/>
</dbReference>
<keyword evidence="3" id="KW-0378">Hydrolase</keyword>
<dbReference type="EC" id="3.1.3.27" evidence="3"/>
<accession>A0A160VIT2</accession>
<name>A0A160VIT2_9ZZZZ</name>
<feature type="transmembrane region" description="Helical" evidence="1">
    <location>
        <begin position="45"/>
        <end position="66"/>
    </location>
</feature>
<dbReference type="CDD" id="cd06971">
    <property type="entry name" value="PgpA"/>
    <property type="match status" value="1"/>
</dbReference>